<feature type="region of interest" description="Disordered" evidence="1">
    <location>
        <begin position="239"/>
        <end position="300"/>
    </location>
</feature>
<sequence>MSITIRPALKDDLDAISKIAAIVAPHTTHLPYIHPGEYLDEYCKHLYDDYHSYIRNAPLDKYMVMVAEIPNPTTPLNPQSKIIIAFAVWSKLPKFLPHKHEKTTDLTYEEYTKANDDDKSSTAALQASLDKSPPPLRPDDNYDAMDRDEGYWKIKFGTRQITLIDLSTSPDYWRRGAATKLLEWGMKLARRGGKAIKLISTPFAKALFAKHGFKEMGNLVIQLKGEDEKLVMPSMVWDPKDEIREEEEAQDETNEEKEVEFQTDEKKEAEDEVSEEETETQDEIELTSSQLLQRVEENEA</sequence>
<evidence type="ECO:0000256" key="1">
    <source>
        <dbReference type="SAM" id="MobiDB-lite"/>
    </source>
</evidence>
<dbReference type="GO" id="GO:0016747">
    <property type="term" value="F:acyltransferase activity, transferring groups other than amino-acyl groups"/>
    <property type="evidence" value="ECO:0007669"/>
    <property type="project" value="InterPro"/>
</dbReference>
<dbReference type="InterPro" id="IPR000182">
    <property type="entry name" value="GNAT_dom"/>
</dbReference>
<dbReference type="PANTHER" id="PTHR42791">
    <property type="entry name" value="GNAT FAMILY ACETYLTRANSFERASE"/>
    <property type="match status" value="1"/>
</dbReference>
<dbReference type="PANTHER" id="PTHR42791:SF2">
    <property type="entry name" value="N-ACETYLTRANSFERASE DOMAIN-CONTAINING PROTEIN"/>
    <property type="match status" value="1"/>
</dbReference>
<comment type="caution">
    <text evidence="3">The sequence shown here is derived from an EMBL/GenBank/DDBJ whole genome shotgun (WGS) entry which is preliminary data.</text>
</comment>
<dbReference type="AlphaFoldDB" id="A0AA40DAS9"/>
<feature type="region of interest" description="Disordered" evidence="1">
    <location>
        <begin position="117"/>
        <end position="144"/>
    </location>
</feature>
<feature type="domain" description="N-acetyltransferase" evidence="2">
    <location>
        <begin position="93"/>
        <end position="237"/>
    </location>
</feature>
<dbReference type="Pfam" id="PF00583">
    <property type="entry name" value="Acetyltransf_1"/>
    <property type="match status" value="1"/>
</dbReference>
<reference evidence="3" key="1">
    <citation type="submission" date="2023-06" db="EMBL/GenBank/DDBJ databases">
        <title>Genome-scale phylogeny and comparative genomics of the fungal order Sordariales.</title>
        <authorList>
            <consortium name="Lawrence Berkeley National Laboratory"/>
            <person name="Hensen N."/>
            <person name="Bonometti L."/>
            <person name="Westerberg I."/>
            <person name="Brannstrom I.O."/>
            <person name="Guillou S."/>
            <person name="Cros-Aarteil S."/>
            <person name="Calhoun S."/>
            <person name="Haridas S."/>
            <person name="Kuo A."/>
            <person name="Mondo S."/>
            <person name="Pangilinan J."/>
            <person name="Riley R."/>
            <person name="Labutti K."/>
            <person name="Andreopoulos B."/>
            <person name="Lipzen A."/>
            <person name="Chen C."/>
            <person name="Yanf M."/>
            <person name="Daum C."/>
            <person name="Ng V."/>
            <person name="Clum A."/>
            <person name="Steindorff A."/>
            <person name="Ohm R."/>
            <person name="Martin F."/>
            <person name="Silar P."/>
            <person name="Natvig D."/>
            <person name="Lalanne C."/>
            <person name="Gautier V."/>
            <person name="Ament-Velasquez S.L."/>
            <person name="Kruys A."/>
            <person name="Hutchinson M.I."/>
            <person name="Powell A.J."/>
            <person name="Barry K."/>
            <person name="Miller A.N."/>
            <person name="Grigoriev I.V."/>
            <person name="Debuchy R."/>
            <person name="Gladieux P."/>
            <person name="Thoren M.H."/>
            <person name="Johannesson H."/>
        </authorList>
    </citation>
    <scope>NUCLEOTIDE SEQUENCE</scope>
    <source>
        <strain evidence="3">CBS 307.81</strain>
    </source>
</reference>
<feature type="compositionally biased region" description="Acidic residues" evidence="1">
    <location>
        <begin position="270"/>
        <end position="285"/>
    </location>
</feature>
<gene>
    <name evidence="3" type="ORF">QBC41DRAFT_304707</name>
</gene>
<dbReference type="EMBL" id="JAULSY010000078">
    <property type="protein sequence ID" value="KAK0667050.1"/>
    <property type="molecule type" value="Genomic_DNA"/>
</dbReference>
<organism evidence="3 4">
    <name type="scientific">Cercophora samala</name>
    <dbReference type="NCBI Taxonomy" id="330535"/>
    <lineage>
        <taxon>Eukaryota</taxon>
        <taxon>Fungi</taxon>
        <taxon>Dikarya</taxon>
        <taxon>Ascomycota</taxon>
        <taxon>Pezizomycotina</taxon>
        <taxon>Sordariomycetes</taxon>
        <taxon>Sordariomycetidae</taxon>
        <taxon>Sordariales</taxon>
        <taxon>Lasiosphaeriaceae</taxon>
        <taxon>Cercophora</taxon>
    </lineage>
</organism>
<proteinExistence type="predicted"/>
<dbReference type="Gene3D" id="3.40.630.30">
    <property type="match status" value="1"/>
</dbReference>
<dbReference type="CDD" id="cd04301">
    <property type="entry name" value="NAT_SF"/>
    <property type="match status" value="1"/>
</dbReference>
<keyword evidence="4" id="KW-1185">Reference proteome</keyword>
<dbReference type="InterPro" id="IPR016181">
    <property type="entry name" value="Acyl_CoA_acyltransferase"/>
</dbReference>
<protein>
    <recommendedName>
        <fullName evidence="2">N-acetyltransferase domain-containing protein</fullName>
    </recommendedName>
</protein>
<evidence type="ECO:0000313" key="4">
    <source>
        <dbReference type="Proteomes" id="UP001174997"/>
    </source>
</evidence>
<feature type="compositionally biased region" description="Basic and acidic residues" evidence="1">
    <location>
        <begin position="259"/>
        <end position="269"/>
    </location>
</feature>
<accession>A0AA40DAS9</accession>
<feature type="compositionally biased region" description="Acidic residues" evidence="1">
    <location>
        <begin position="244"/>
        <end position="258"/>
    </location>
</feature>
<dbReference type="InterPro" id="IPR052523">
    <property type="entry name" value="Trichothecene_AcTrans"/>
</dbReference>
<dbReference type="PROSITE" id="PS51186">
    <property type="entry name" value="GNAT"/>
    <property type="match status" value="1"/>
</dbReference>
<evidence type="ECO:0000259" key="2">
    <source>
        <dbReference type="PROSITE" id="PS51186"/>
    </source>
</evidence>
<evidence type="ECO:0000313" key="3">
    <source>
        <dbReference type="EMBL" id="KAK0667050.1"/>
    </source>
</evidence>
<dbReference type="Proteomes" id="UP001174997">
    <property type="component" value="Unassembled WGS sequence"/>
</dbReference>
<name>A0AA40DAS9_9PEZI</name>
<dbReference type="SUPFAM" id="SSF55729">
    <property type="entry name" value="Acyl-CoA N-acyltransferases (Nat)"/>
    <property type="match status" value="1"/>
</dbReference>